<name>A0A381NYF9_9ZZZZ</name>
<gene>
    <name evidence="2" type="ORF">METZ01_LOCUS11337</name>
</gene>
<evidence type="ECO:0000256" key="1">
    <source>
        <dbReference type="SAM" id="MobiDB-lite"/>
    </source>
</evidence>
<accession>A0A381NYF9</accession>
<reference evidence="2" key="1">
    <citation type="submission" date="2018-05" db="EMBL/GenBank/DDBJ databases">
        <authorList>
            <person name="Lanie J.A."/>
            <person name="Ng W.-L."/>
            <person name="Kazmierczak K.M."/>
            <person name="Andrzejewski T.M."/>
            <person name="Davidsen T.M."/>
            <person name="Wayne K.J."/>
            <person name="Tettelin H."/>
            <person name="Glass J.I."/>
            <person name="Rusch D."/>
            <person name="Podicherti R."/>
            <person name="Tsui H.-C.T."/>
            <person name="Winkler M.E."/>
        </authorList>
    </citation>
    <scope>NUCLEOTIDE SEQUENCE</scope>
</reference>
<evidence type="ECO:0000313" key="2">
    <source>
        <dbReference type="EMBL" id="SUZ58483.1"/>
    </source>
</evidence>
<dbReference type="EMBL" id="UINC01000622">
    <property type="protein sequence ID" value="SUZ58483.1"/>
    <property type="molecule type" value="Genomic_DNA"/>
</dbReference>
<feature type="region of interest" description="Disordered" evidence="1">
    <location>
        <begin position="71"/>
        <end position="100"/>
    </location>
</feature>
<proteinExistence type="predicted"/>
<organism evidence="2">
    <name type="scientific">marine metagenome</name>
    <dbReference type="NCBI Taxonomy" id="408172"/>
    <lineage>
        <taxon>unclassified sequences</taxon>
        <taxon>metagenomes</taxon>
        <taxon>ecological metagenomes</taxon>
    </lineage>
</organism>
<sequence>MQVVGTDDEVKPLARKRDLLKVGNPKSGVGQRAGSCFTDPSEVPVHAEHAEAVRGGRPAVSACPHGKIEQVQPRSQPLANGGEPSGYDGRWGVAHEGLGR</sequence>
<dbReference type="AlphaFoldDB" id="A0A381NYF9"/>
<protein>
    <submittedName>
        <fullName evidence="2">Uncharacterized protein</fullName>
    </submittedName>
</protein>